<feature type="compositionally biased region" description="Basic and acidic residues" evidence="6">
    <location>
        <begin position="257"/>
        <end position="272"/>
    </location>
</feature>
<evidence type="ECO:0000256" key="2">
    <source>
        <dbReference type="ARBA" id="ARBA00005330"/>
    </source>
</evidence>
<dbReference type="InterPro" id="IPR019340">
    <property type="entry name" value="Histone_AcTrfase_su3"/>
</dbReference>
<feature type="region of interest" description="Disordered" evidence="6">
    <location>
        <begin position="1"/>
        <end position="38"/>
    </location>
</feature>
<dbReference type="GO" id="GO:0000124">
    <property type="term" value="C:SAGA complex"/>
    <property type="evidence" value="ECO:0007669"/>
    <property type="project" value="TreeGrafter"/>
</dbReference>
<keyword evidence="5" id="KW-0539">Nucleus</keyword>
<dbReference type="GO" id="GO:0005634">
    <property type="term" value="C:nucleus"/>
    <property type="evidence" value="ECO:0007669"/>
    <property type="project" value="UniProtKB-SubCell"/>
</dbReference>
<dbReference type="GO" id="GO:0006357">
    <property type="term" value="P:regulation of transcription by RNA polymerase II"/>
    <property type="evidence" value="ECO:0007669"/>
    <property type="project" value="TreeGrafter"/>
</dbReference>
<gene>
    <name evidence="7" type="ORF">DM02DRAFT_620381</name>
</gene>
<dbReference type="Proteomes" id="UP000244855">
    <property type="component" value="Unassembled WGS sequence"/>
</dbReference>
<sequence>MSKNTSSKGKPKPGAKPTPARSRNTTPLPAVRTSVEPTASASYFSKPLTALGRRCDVTIEEILDRPGSNTQQVPSGTALIGMRESIEGKVLANVQKRCDVSNSALRELQGLKKNNRSSHDRDKERTPKKESEDHKHKVKKQGKRAGEDERPLAVGAHAVARQDGELNKDNSSTISSPISQAPPSATGTGPADPPSPTNSDASHQPAPAPKVIQMQTFGPDPSKFDDPTIYHIRDVEPGMPEELIKEIYCVAGYPSTDLKDKRPGTPPDKDFSSAKPTNQVSASVFANYVEPYIRPLTEEDVAFLKERGDRVGPFVLPRRGNRPYKDIWAEEDGSMHIDTNDRLAPNEARGSYDVMEDGFLESEEISTGPLLARLLSTLRPEGRGTSNDTNGDAMDIDEGPSAPADTTNTNSIPAATQLSEFVLPGWKAPPTTGRTDYATLEERMLMELKHYGMISDTDTETAAYDSHFDDEVAARLRFLQNELRKQSIVNGARKQRLLELTEERIAQQEYNTIADDLDNQLNSAYLKRNRNIGKGKKQAKRPGGAGGGSHHHPTSASNAGITRPGVGEPIRTLLERKAQWNTTIGPVVNYGKTGLPRESIFEEDSMKRLESREVEIW</sequence>
<keyword evidence="3" id="KW-0805">Transcription regulation</keyword>
<evidence type="ECO:0000313" key="7">
    <source>
        <dbReference type="EMBL" id="PVH91681.1"/>
    </source>
</evidence>
<dbReference type="PANTHER" id="PTHR13556:SF2">
    <property type="entry name" value="TRANSCRIPTIONAL ADAPTER 3"/>
    <property type="match status" value="1"/>
</dbReference>
<reference evidence="7 8" key="1">
    <citation type="journal article" date="2018" name="Sci. Rep.">
        <title>Comparative genomics provides insights into the lifestyle and reveals functional heterogeneity of dark septate endophytic fungi.</title>
        <authorList>
            <person name="Knapp D.G."/>
            <person name="Nemeth J.B."/>
            <person name="Barry K."/>
            <person name="Hainaut M."/>
            <person name="Henrissat B."/>
            <person name="Johnson J."/>
            <person name="Kuo A."/>
            <person name="Lim J.H.P."/>
            <person name="Lipzen A."/>
            <person name="Nolan M."/>
            <person name="Ohm R.A."/>
            <person name="Tamas L."/>
            <person name="Grigoriev I.V."/>
            <person name="Spatafora J.W."/>
            <person name="Nagy L.G."/>
            <person name="Kovacs G.M."/>
        </authorList>
    </citation>
    <scope>NUCLEOTIDE SEQUENCE [LARGE SCALE GENOMIC DNA]</scope>
    <source>
        <strain evidence="7 8">DSE2036</strain>
    </source>
</reference>
<dbReference type="Pfam" id="PF10198">
    <property type="entry name" value="Ada3"/>
    <property type="match status" value="1"/>
</dbReference>
<feature type="region of interest" description="Disordered" evidence="6">
    <location>
        <begin position="105"/>
        <end position="206"/>
    </location>
</feature>
<evidence type="ECO:0000256" key="5">
    <source>
        <dbReference type="ARBA" id="ARBA00023242"/>
    </source>
</evidence>
<dbReference type="GO" id="GO:0003713">
    <property type="term" value="F:transcription coactivator activity"/>
    <property type="evidence" value="ECO:0007669"/>
    <property type="project" value="TreeGrafter"/>
</dbReference>
<dbReference type="PANTHER" id="PTHR13556">
    <property type="entry name" value="TRANSCRIPTIONAL ADAPTER 3-RELATED"/>
    <property type="match status" value="1"/>
</dbReference>
<feature type="compositionally biased region" description="Low complexity" evidence="6">
    <location>
        <begin position="171"/>
        <end position="186"/>
    </location>
</feature>
<evidence type="ECO:0000256" key="3">
    <source>
        <dbReference type="ARBA" id="ARBA00023015"/>
    </source>
</evidence>
<keyword evidence="8" id="KW-1185">Reference proteome</keyword>
<protein>
    <recommendedName>
        <fullName evidence="9">Transcriptional regulator Ngg1</fullName>
    </recommendedName>
</protein>
<dbReference type="OrthoDB" id="1232at2759"/>
<feature type="non-terminal residue" evidence="7">
    <location>
        <position position="617"/>
    </location>
</feature>
<proteinExistence type="inferred from homology"/>
<feature type="compositionally biased region" description="Basic and acidic residues" evidence="6">
    <location>
        <begin position="117"/>
        <end position="135"/>
    </location>
</feature>
<dbReference type="STRING" id="97972.A0A2V1D109"/>
<evidence type="ECO:0000256" key="1">
    <source>
        <dbReference type="ARBA" id="ARBA00004123"/>
    </source>
</evidence>
<feature type="compositionally biased region" description="Basic residues" evidence="6">
    <location>
        <begin position="528"/>
        <end position="540"/>
    </location>
</feature>
<organism evidence="7 8">
    <name type="scientific">Periconia macrospinosa</name>
    <dbReference type="NCBI Taxonomy" id="97972"/>
    <lineage>
        <taxon>Eukaryota</taxon>
        <taxon>Fungi</taxon>
        <taxon>Dikarya</taxon>
        <taxon>Ascomycota</taxon>
        <taxon>Pezizomycotina</taxon>
        <taxon>Dothideomycetes</taxon>
        <taxon>Pleosporomycetidae</taxon>
        <taxon>Pleosporales</taxon>
        <taxon>Massarineae</taxon>
        <taxon>Periconiaceae</taxon>
        <taxon>Periconia</taxon>
    </lineage>
</organism>
<dbReference type="EMBL" id="KZ805802">
    <property type="protein sequence ID" value="PVH91681.1"/>
    <property type="molecule type" value="Genomic_DNA"/>
</dbReference>
<feature type="region of interest" description="Disordered" evidence="6">
    <location>
        <begin position="378"/>
        <end position="409"/>
    </location>
</feature>
<evidence type="ECO:0000256" key="4">
    <source>
        <dbReference type="ARBA" id="ARBA00023163"/>
    </source>
</evidence>
<feature type="region of interest" description="Disordered" evidence="6">
    <location>
        <begin position="528"/>
        <end position="566"/>
    </location>
</feature>
<name>A0A2V1D109_9PLEO</name>
<evidence type="ECO:0000256" key="6">
    <source>
        <dbReference type="SAM" id="MobiDB-lite"/>
    </source>
</evidence>
<accession>A0A2V1D109</accession>
<evidence type="ECO:0000313" key="8">
    <source>
        <dbReference type="Proteomes" id="UP000244855"/>
    </source>
</evidence>
<comment type="similarity">
    <text evidence="2">Belongs to the NGG1 family.</text>
</comment>
<evidence type="ECO:0008006" key="9">
    <source>
        <dbReference type="Google" id="ProtNLM"/>
    </source>
</evidence>
<keyword evidence="4" id="KW-0804">Transcription</keyword>
<feature type="region of interest" description="Disordered" evidence="6">
    <location>
        <begin position="256"/>
        <end position="276"/>
    </location>
</feature>
<comment type="subcellular location">
    <subcellularLocation>
        <location evidence="1">Nucleus</location>
    </subcellularLocation>
</comment>
<dbReference type="AlphaFoldDB" id="A0A2V1D109"/>